<dbReference type="STRING" id="1308866.J416_00314"/>
<evidence type="ECO:0000313" key="1">
    <source>
        <dbReference type="EMBL" id="ENH98384.1"/>
    </source>
</evidence>
<dbReference type="EMBL" id="APML01000003">
    <property type="protein sequence ID" value="ENH98384.1"/>
    <property type="molecule type" value="Genomic_DNA"/>
</dbReference>
<organism evidence="1 2">
    <name type="scientific">Gracilibacillus halophilus YIM-C55.5</name>
    <dbReference type="NCBI Taxonomy" id="1308866"/>
    <lineage>
        <taxon>Bacteria</taxon>
        <taxon>Bacillati</taxon>
        <taxon>Bacillota</taxon>
        <taxon>Bacilli</taxon>
        <taxon>Bacillales</taxon>
        <taxon>Bacillaceae</taxon>
        <taxon>Gracilibacillus</taxon>
    </lineage>
</organism>
<dbReference type="SUPFAM" id="SSF55874">
    <property type="entry name" value="ATPase domain of HSP90 chaperone/DNA topoisomerase II/histidine kinase"/>
    <property type="match status" value="1"/>
</dbReference>
<keyword evidence="2" id="KW-1185">Reference proteome</keyword>
<name>N4WGK1_9BACI</name>
<protein>
    <recommendedName>
        <fullName evidence="3">Two-component sensor histidine kinase</fullName>
    </recommendedName>
</protein>
<evidence type="ECO:0008006" key="3">
    <source>
        <dbReference type="Google" id="ProtNLM"/>
    </source>
</evidence>
<dbReference type="Proteomes" id="UP000012283">
    <property type="component" value="Unassembled WGS sequence"/>
</dbReference>
<gene>
    <name evidence="1" type="ORF">J416_00314</name>
</gene>
<dbReference type="AlphaFoldDB" id="N4WGK1"/>
<sequence>MTERIDMLGGEFNIDSAIGEGTKVVITLPAPNENQDTNS</sequence>
<proteinExistence type="predicted"/>
<reference evidence="1 2" key="1">
    <citation type="submission" date="2013-03" db="EMBL/GenBank/DDBJ databases">
        <title>Draft genome sequence of Gracibacillus halophilus YIM-C55.5, a moderately halophilic and thermophilic organism from the Xiaochaidamu salt lake.</title>
        <authorList>
            <person name="Sugumar T."/>
            <person name="Polireddy D.R."/>
            <person name="Antony A."/>
            <person name="Madhava Y.R."/>
            <person name="Sivakumar N."/>
        </authorList>
    </citation>
    <scope>NUCLEOTIDE SEQUENCE [LARGE SCALE GENOMIC DNA]</scope>
    <source>
        <strain evidence="1 2">YIM-C55.5</strain>
    </source>
</reference>
<dbReference type="Gene3D" id="3.30.565.10">
    <property type="entry name" value="Histidine kinase-like ATPase, C-terminal domain"/>
    <property type="match status" value="1"/>
</dbReference>
<dbReference type="PATRIC" id="fig|1308866.3.peg.66"/>
<dbReference type="InterPro" id="IPR036890">
    <property type="entry name" value="HATPase_C_sf"/>
</dbReference>
<evidence type="ECO:0000313" key="2">
    <source>
        <dbReference type="Proteomes" id="UP000012283"/>
    </source>
</evidence>
<dbReference type="RefSeq" id="WP_003462555.1">
    <property type="nucleotide sequence ID" value="NZ_APML01000003.1"/>
</dbReference>
<accession>N4WGK1</accession>
<comment type="caution">
    <text evidence="1">The sequence shown here is derived from an EMBL/GenBank/DDBJ whole genome shotgun (WGS) entry which is preliminary data.</text>
</comment>